<dbReference type="InterPro" id="IPR056183">
    <property type="entry name" value="DEATH_SH3BP4"/>
</dbReference>
<evidence type="ECO:0000259" key="2">
    <source>
        <dbReference type="Pfam" id="PF24094"/>
    </source>
</evidence>
<dbReference type="GO" id="GO:0005737">
    <property type="term" value="C:cytoplasm"/>
    <property type="evidence" value="ECO:0007669"/>
    <property type="project" value="TreeGrafter"/>
</dbReference>
<sequence>MDFTGIHITTEVLLENMTLPFKKLTYMYSAIQTLVTEHIPSWKGFADALGYSNLTLDTITRRHAETDSDKVACVLEKLKEDCHTEKNRKKFLHELLVGLLKMDSVNVVAHLIQNTVILSTAVELGVRWRELAEKMGKLSSAQIAGYEAPHRGKERRSWSSGQFNNTHNTQQSMWKPAYDFLYSWSLRYGDSYRDMIQDLHLVLDKMKNPTTRQWRHLTGALITVNCLDIFRASAYPNSN</sequence>
<dbReference type="STRING" id="240159.A0A4U5V2F3"/>
<evidence type="ECO:0000313" key="3">
    <source>
        <dbReference type="EMBL" id="TKS81944.1"/>
    </source>
</evidence>
<evidence type="ECO:0000313" key="4">
    <source>
        <dbReference type="Proteomes" id="UP000298787"/>
    </source>
</evidence>
<accession>A0A4U5V2F3</accession>
<proteinExistence type="predicted"/>
<dbReference type="EMBL" id="CM014091">
    <property type="protein sequence ID" value="TKS81944.1"/>
    <property type="molecule type" value="Genomic_DNA"/>
</dbReference>
<protein>
    <submittedName>
        <fullName evidence="3">SH3 domain-binding protein 4</fullName>
    </submittedName>
</protein>
<feature type="domain" description="SH3BP4 C-terminal helical" evidence="1">
    <location>
        <begin position="110"/>
        <end position="230"/>
    </location>
</feature>
<feature type="domain" description="SH3BP4 DEATH" evidence="2">
    <location>
        <begin position="1"/>
        <end position="101"/>
    </location>
</feature>
<name>A0A4U5V2F3_COLLU</name>
<dbReference type="Pfam" id="PF24094">
    <property type="entry name" value="DEATH_SH3BP4"/>
    <property type="match status" value="1"/>
</dbReference>
<dbReference type="PANTHER" id="PTHR15603:SF1">
    <property type="entry name" value="METASTASIS-ASSOCIATED IN COLON CANCER PROTEIN 1"/>
    <property type="match status" value="1"/>
</dbReference>
<dbReference type="InterPro" id="IPR056181">
    <property type="entry name" value="SH3BP4_C"/>
</dbReference>
<dbReference type="Proteomes" id="UP000298787">
    <property type="component" value="Chromosome 14"/>
</dbReference>
<keyword evidence="4" id="KW-1185">Reference proteome</keyword>
<dbReference type="AlphaFoldDB" id="A0A4U5V2F3"/>
<reference evidence="3 4" key="1">
    <citation type="submission" date="2019-01" db="EMBL/GenBank/DDBJ databases">
        <title>Genome Assembly of Collichthys lucidus.</title>
        <authorList>
            <person name="Cai M."/>
            <person name="Xiao S."/>
        </authorList>
    </citation>
    <scope>NUCLEOTIDE SEQUENCE [LARGE SCALE GENOMIC DNA]</scope>
    <source>
        <strain evidence="3">JT15FE1705JMU</strain>
        <tissue evidence="3">Muscle</tissue>
    </source>
</reference>
<dbReference type="CDD" id="cd01670">
    <property type="entry name" value="Death"/>
    <property type="match status" value="1"/>
</dbReference>
<dbReference type="Pfam" id="PF23637">
    <property type="entry name" value="SH3BP4_C"/>
    <property type="match status" value="1"/>
</dbReference>
<organism evidence="3 4">
    <name type="scientific">Collichthys lucidus</name>
    <name type="common">Big head croaker</name>
    <name type="synonym">Sciaena lucida</name>
    <dbReference type="NCBI Taxonomy" id="240159"/>
    <lineage>
        <taxon>Eukaryota</taxon>
        <taxon>Metazoa</taxon>
        <taxon>Chordata</taxon>
        <taxon>Craniata</taxon>
        <taxon>Vertebrata</taxon>
        <taxon>Euteleostomi</taxon>
        <taxon>Actinopterygii</taxon>
        <taxon>Neopterygii</taxon>
        <taxon>Teleostei</taxon>
        <taxon>Neoteleostei</taxon>
        <taxon>Acanthomorphata</taxon>
        <taxon>Eupercaria</taxon>
        <taxon>Sciaenidae</taxon>
        <taxon>Collichthys</taxon>
    </lineage>
</organism>
<dbReference type="PANTHER" id="PTHR15603">
    <property type="entry name" value="SH3 DOMAIN-CONTAINING PROTEIN"/>
    <property type="match status" value="1"/>
</dbReference>
<evidence type="ECO:0000259" key="1">
    <source>
        <dbReference type="Pfam" id="PF23637"/>
    </source>
</evidence>
<gene>
    <name evidence="3" type="ORF">D9C73_016051</name>
</gene>